<dbReference type="SUPFAM" id="SSF52540">
    <property type="entry name" value="P-loop containing nucleoside triphosphate hydrolases"/>
    <property type="match status" value="1"/>
</dbReference>
<organism evidence="1 2">
    <name type="scientific">Zhihengliuella halotolerans</name>
    <dbReference type="NCBI Taxonomy" id="370736"/>
    <lineage>
        <taxon>Bacteria</taxon>
        <taxon>Bacillati</taxon>
        <taxon>Actinomycetota</taxon>
        <taxon>Actinomycetes</taxon>
        <taxon>Micrococcales</taxon>
        <taxon>Micrococcaceae</taxon>
        <taxon>Zhihengliuella</taxon>
    </lineage>
</organism>
<evidence type="ECO:0000313" key="2">
    <source>
        <dbReference type="Proteomes" id="UP000292685"/>
    </source>
</evidence>
<proteinExistence type="predicted"/>
<protein>
    <recommendedName>
        <fullName evidence="3">Shikimate kinase</fullName>
    </recommendedName>
</protein>
<reference evidence="1 2" key="1">
    <citation type="submission" date="2019-02" db="EMBL/GenBank/DDBJ databases">
        <title>Sequencing the genomes of 1000 actinobacteria strains.</title>
        <authorList>
            <person name="Klenk H.-P."/>
        </authorList>
    </citation>
    <scope>NUCLEOTIDE SEQUENCE [LARGE SCALE GENOMIC DNA]</scope>
    <source>
        <strain evidence="1 2">DSM 17364</strain>
    </source>
</reference>
<sequence>MTDDFAIFINGTYGVGKTSVLDHIGDRLEGSARPFALMDVDWFHRSWPPAHAMHGNALIELENMAAVWRNYRTVGPRRLVISGVIESKEDLHRYSDALSVAIRPVLLVADRRTVFHRLRRRYSPQRAGHLQWHLERASGLQERLIDAAPYEARFDTTSDVPAKTAQRIIEHFASGPEK</sequence>
<name>A0A4Q8ACB9_9MICC</name>
<dbReference type="OrthoDB" id="7889077at2"/>
<evidence type="ECO:0008006" key="3">
    <source>
        <dbReference type="Google" id="ProtNLM"/>
    </source>
</evidence>
<accession>A0A4Q8ACB9</accession>
<dbReference type="Gene3D" id="3.40.50.300">
    <property type="entry name" value="P-loop containing nucleotide triphosphate hydrolases"/>
    <property type="match status" value="1"/>
</dbReference>
<dbReference type="InterPro" id="IPR027417">
    <property type="entry name" value="P-loop_NTPase"/>
</dbReference>
<dbReference type="RefSeq" id="WP_130449517.1">
    <property type="nucleotide sequence ID" value="NZ_SHLA01000001.1"/>
</dbReference>
<dbReference type="AlphaFoldDB" id="A0A4Q8ACB9"/>
<dbReference type="Proteomes" id="UP000292685">
    <property type="component" value="Unassembled WGS sequence"/>
</dbReference>
<dbReference type="EMBL" id="SHLA01000001">
    <property type="protein sequence ID" value="RZU61243.1"/>
    <property type="molecule type" value="Genomic_DNA"/>
</dbReference>
<comment type="caution">
    <text evidence="1">The sequence shown here is derived from an EMBL/GenBank/DDBJ whole genome shotgun (WGS) entry which is preliminary data.</text>
</comment>
<evidence type="ECO:0000313" key="1">
    <source>
        <dbReference type="EMBL" id="RZU61243.1"/>
    </source>
</evidence>
<keyword evidence="2" id="KW-1185">Reference proteome</keyword>
<gene>
    <name evidence="1" type="ORF">EV380_0806</name>
</gene>